<protein>
    <submittedName>
        <fullName evidence="5">Gfo/Idh/MocA family protein</fullName>
    </submittedName>
</protein>
<evidence type="ECO:0000313" key="5">
    <source>
        <dbReference type="EMBL" id="MFC7082199.1"/>
    </source>
</evidence>
<sequence length="418" mass="44769">MGAQLTEPVRIGIVGAGNRGRNHAARYDLIPGAEIVAVADVDEAKARALADECGAESYASHREMLDGADLDAANVCVHATLHADIAVDALEGGTHVFCEKPMAGDYADARRMADAADRTGNRLAVQNQLLYTKETRAAKALAEAGELGDVYHGIAARSPGFSFAGEGDPETTRLGARRRGTPYVDGYGSPPFVRQESAGGGVVLDLGSYTVGQLLYLMGSPDVPTVERVRGETFRTVPERFDAGGATGDDGEASEYARRIEESGYDVEDVSAAFVTFEDGSVLSVRTSWSRYLDDESSAVVGTKGGVRLDPFEYFSTVADVEMRASADLEEYLFRQQFLDGERGRVAYESGLWADPLYHWVGSLLGEDDALPTDSPPTADLALESMVVADGIYRSAELGREVTREEIVESARGSDTPE</sequence>
<reference evidence="5 6" key="1">
    <citation type="journal article" date="2019" name="Int. J. Syst. Evol. Microbiol.">
        <title>The Global Catalogue of Microorganisms (GCM) 10K type strain sequencing project: providing services to taxonomists for standard genome sequencing and annotation.</title>
        <authorList>
            <consortium name="The Broad Institute Genomics Platform"/>
            <consortium name="The Broad Institute Genome Sequencing Center for Infectious Disease"/>
            <person name="Wu L."/>
            <person name="Ma J."/>
        </authorList>
    </citation>
    <scope>NUCLEOTIDE SEQUENCE [LARGE SCALE GENOMIC DNA]</scope>
    <source>
        <strain evidence="5 6">DT72</strain>
    </source>
</reference>
<dbReference type="Proteomes" id="UP001596407">
    <property type="component" value="Unassembled WGS sequence"/>
</dbReference>
<keyword evidence="6" id="KW-1185">Reference proteome</keyword>
<dbReference type="EMBL" id="JBHSZH010000005">
    <property type="protein sequence ID" value="MFC7082199.1"/>
    <property type="molecule type" value="Genomic_DNA"/>
</dbReference>
<gene>
    <name evidence="5" type="ORF">ACFQJ6_21025</name>
</gene>
<dbReference type="SUPFAM" id="SSF55347">
    <property type="entry name" value="Glyceraldehyde-3-phosphate dehydrogenase-like, C-terminal domain"/>
    <property type="match status" value="1"/>
</dbReference>
<dbReference type="InterPro" id="IPR050463">
    <property type="entry name" value="Gfo/Idh/MocA_oxidrdct_glycsds"/>
</dbReference>
<dbReference type="InterPro" id="IPR000683">
    <property type="entry name" value="Gfo/Idh/MocA-like_OxRdtase_N"/>
</dbReference>
<name>A0ABD5WVS2_9EURY</name>
<dbReference type="AlphaFoldDB" id="A0ABD5WVS2"/>
<evidence type="ECO:0000256" key="1">
    <source>
        <dbReference type="ARBA" id="ARBA00023002"/>
    </source>
</evidence>
<feature type="region of interest" description="Disordered" evidence="2">
    <location>
        <begin position="162"/>
        <end position="181"/>
    </location>
</feature>
<dbReference type="GO" id="GO:0016491">
    <property type="term" value="F:oxidoreductase activity"/>
    <property type="evidence" value="ECO:0007669"/>
    <property type="project" value="UniProtKB-KW"/>
</dbReference>
<dbReference type="PANTHER" id="PTHR43818">
    <property type="entry name" value="BCDNA.GH03377"/>
    <property type="match status" value="1"/>
</dbReference>
<keyword evidence="1" id="KW-0560">Oxidoreductase</keyword>
<accession>A0ABD5WVS2</accession>
<evidence type="ECO:0000313" key="6">
    <source>
        <dbReference type="Proteomes" id="UP001596407"/>
    </source>
</evidence>
<dbReference type="Gene3D" id="3.30.360.10">
    <property type="entry name" value="Dihydrodipicolinate Reductase, domain 2"/>
    <property type="match status" value="1"/>
</dbReference>
<feature type="domain" description="GFO/IDH/MocA-like oxidoreductase" evidence="4">
    <location>
        <begin position="136"/>
        <end position="307"/>
    </location>
</feature>
<evidence type="ECO:0000259" key="3">
    <source>
        <dbReference type="Pfam" id="PF01408"/>
    </source>
</evidence>
<evidence type="ECO:0000256" key="2">
    <source>
        <dbReference type="SAM" id="MobiDB-lite"/>
    </source>
</evidence>
<dbReference type="Pfam" id="PF01408">
    <property type="entry name" value="GFO_IDH_MocA"/>
    <property type="match status" value="1"/>
</dbReference>
<dbReference type="PANTHER" id="PTHR43818:SF11">
    <property type="entry name" value="BCDNA.GH03377"/>
    <property type="match status" value="1"/>
</dbReference>
<dbReference type="SUPFAM" id="SSF51735">
    <property type="entry name" value="NAD(P)-binding Rossmann-fold domains"/>
    <property type="match status" value="1"/>
</dbReference>
<dbReference type="Pfam" id="PF22725">
    <property type="entry name" value="GFO_IDH_MocA_C3"/>
    <property type="match status" value="1"/>
</dbReference>
<feature type="domain" description="Gfo/Idh/MocA-like oxidoreductase N-terminal" evidence="3">
    <location>
        <begin position="9"/>
        <end position="126"/>
    </location>
</feature>
<dbReference type="RefSeq" id="WP_276279822.1">
    <property type="nucleotide sequence ID" value="NZ_CP119809.1"/>
</dbReference>
<dbReference type="Gene3D" id="3.40.50.720">
    <property type="entry name" value="NAD(P)-binding Rossmann-like Domain"/>
    <property type="match status" value="1"/>
</dbReference>
<proteinExistence type="predicted"/>
<organism evidence="5 6">
    <name type="scientific">Halorussus caseinilyticus</name>
    <dbReference type="NCBI Taxonomy" id="3034025"/>
    <lineage>
        <taxon>Archaea</taxon>
        <taxon>Methanobacteriati</taxon>
        <taxon>Methanobacteriota</taxon>
        <taxon>Stenosarchaea group</taxon>
        <taxon>Halobacteria</taxon>
        <taxon>Halobacteriales</taxon>
        <taxon>Haladaptataceae</taxon>
        <taxon>Halorussus</taxon>
    </lineage>
</organism>
<comment type="caution">
    <text evidence="5">The sequence shown here is derived from an EMBL/GenBank/DDBJ whole genome shotgun (WGS) entry which is preliminary data.</text>
</comment>
<evidence type="ECO:0000259" key="4">
    <source>
        <dbReference type="Pfam" id="PF22725"/>
    </source>
</evidence>
<dbReference type="InterPro" id="IPR036291">
    <property type="entry name" value="NAD(P)-bd_dom_sf"/>
</dbReference>
<dbReference type="GeneID" id="79304410"/>
<dbReference type="InterPro" id="IPR055170">
    <property type="entry name" value="GFO_IDH_MocA-like_dom"/>
</dbReference>